<dbReference type="Proteomes" id="UP000320653">
    <property type="component" value="Unassembled WGS sequence"/>
</dbReference>
<evidence type="ECO:0000313" key="12">
    <source>
        <dbReference type="EMBL" id="TWF58265.1"/>
    </source>
</evidence>
<protein>
    <submittedName>
        <fullName evidence="12">Putative peptidoglycan lipid II flippase</fullName>
    </submittedName>
</protein>
<dbReference type="EMBL" id="VIWP01000001">
    <property type="protein sequence ID" value="TWF58265.1"/>
    <property type="molecule type" value="Genomic_DNA"/>
</dbReference>
<dbReference type="Pfam" id="PF03023">
    <property type="entry name" value="MurJ"/>
    <property type="match status" value="1"/>
</dbReference>
<feature type="transmembrane region" description="Helical" evidence="11">
    <location>
        <begin position="359"/>
        <end position="381"/>
    </location>
</feature>
<dbReference type="GO" id="GO:0005886">
    <property type="term" value="C:plasma membrane"/>
    <property type="evidence" value="ECO:0007669"/>
    <property type="project" value="UniProtKB-SubCell"/>
</dbReference>
<dbReference type="RefSeq" id="WP_145631148.1">
    <property type="nucleotide sequence ID" value="NZ_VIWP01000001.1"/>
</dbReference>
<evidence type="ECO:0000256" key="2">
    <source>
        <dbReference type="ARBA" id="ARBA00022475"/>
    </source>
</evidence>
<evidence type="ECO:0000256" key="7">
    <source>
        <dbReference type="ARBA" id="ARBA00023136"/>
    </source>
</evidence>
<evidence type="ECO:0000256" key="10">
    <source>
        <dbReference type="SAM" id="MobiDB-lite"/>
    </source>
</evidence>
<keyword evidence="4" id="KW-0133">Cell shape</keyword>
<proteinExistence type="inferred from homology"/>
<keyword evidence="3 11" id="KW-0812">Transmembrane</keyword>
<comment type="function">
    <text evidence="8">Involved in peptidoglycan biosynthesis. Transports lipid-linked peptidoglycan precursors from the inner to the outer leaflet of the cytoplasmic membrane.</text>
</comment>
<dbReference type="PANTHER" id="PTHR47019:SF1">
    <property type="entry name" value="LIPID II FLIPPASE MURJ"/>
    <property type="match status" value="1"/>
</dbReference>
<sequence>MTGQSPPETPGDQAELDRTKERPSVQKIAAFLMSGALLSKGLGFVREIIMAQIIGIAAVADGFRTSITLVLLPLAFLQNESVPAILIPMMQEAQRRGDGPRRLATITAALTLIGFVLMLLTMIFGHFLVSTMVGGLAPDAQDVTLHFLIIMALSMPASVAINCYAAGEIVLGKTRITNLRASILNIGVIAGLGMLVLTQYVMVLAWSFTLAFNALALWGTMVLWREGNLSVTGLRMRWIVSEGIEFVRRLRPFLPLPAAEQGNIWLERLLASRLTTGAIASLDYARTLTDSALLLISQPIGLAVLSGSSQKTIDEQAEIIARYVLAVALPMSAFVFVFAEDIVRIVFHRGAFGEGGVFLTSQALRGISIGLWASTLGWILLRLLNSSQRNVRAAVILVLAYAVNFSLNYATSGLQQSSGFGVLILGLGETCRSLVLLGGVMLALQCRGRLLGLIAIACVPAAVMLGIGAGVLEVLQGSFVRLLLGGIGLLFVLLMSFWMLTPWVVGRIVARLLRSKRGKEHDA</sequence>
<feature type="transmembrane region" description="Helical" evidence="11">
    <location>
        <begin position="393"/>
        <end position="410"/>
    </location>
</feature>
<evidence type="ECO:0000256" key="9">
    <source>
        <dbReference type="ARBA" id="ARBA00061532"/>
    </source>
</evidence>
<evidence type="ECO:0000256" key="8">
    <source>
        <dbReference type="ARBA" id="ARBA00060041"/>
    </source>
</evidence>
<evidence type="ECO:0000256" key="6">
    <source>
        <dbReference type="ARBA" id="ARBA00022989"/>
    </source>
</evidence>
<gene>
    <name evidence="12" type="ORF">FHW37_10169</name>
</gene>
<dbReference type="InterPro" id="IPR051050">
    <property type="entry name" value="Lipid_II_flippase_MurJ/MviN"/>
</dbReference>
<feature type="transmembrane region" description="Helical" evidence="11">
    <location>
        <begin position="319"/>
        <end position="339"/>
    </location>
</feature>
<feature type="transmembrane region" description="Helical" evidence="11">
    <location>
        <begin position="103"/>
        <end position="125"/>
    </location>
</feature>
<organism evidence="12 13">
    <name type="scientific">Neorhizobium alkalisoli</name>
    <dbReference type="NCBI Taxonomy" id="528178"/>
    <lineage>
        <taxon>Bacteria</taxon>
        <taxon>Pseudomonadati</taxon>
        <taxon>Pseudomonadota</taxon>
        <taxon>Alphaproteobacteria</taxon>
        <taxon>Hyphomicrobiales</taxon>
        <taxon>Rhizobiaceae</taxon>
        <taxon>Rhizobium/Agrobacterium group</taxon>
        <taxon>Neorhizobium</taxon>
    </lineage>
</organism>
<evidence type="ECO:0000256" key="4">
    <source>
        <dbReference type="ARBA" id="ARBA00022960"/>
    </source>
</evidence>
<evidence type="ECO:0000256" key="5">
    <source>
        <dbReference type="ARBA" id="ARBA00022984"/>
    </source>
</evidence>
<comment type="subcellular location">
    <subcellularLocation>
        <location evidence="1">Cell membrane</location>
        <topology evidence="1">Multi-pass membrane protein</topology>
    </subcellularLocation>
</comment>
<comment type="similarity">
    <text evidence="9">Belongs to the MurJ/MviN family.</text>
</comment>
<name>A0A561R6N4_9HYPH</name>
<comment type="caution">
    <text evidence="12">The sequence shown here is derived from an EMBL/GenBank/DDBJ whole genome shotgun (WGS) entry which is preliminary data.</text>
</comment>
<feature type="transmembrane region" description="Helical" evidence="11">
    <location>
        <begin position="451"/>
        <end position="472"/>
    </location>
</feature>
<keyword evidence="7 11" id="KW-0472">Membrane</keyword>
<dbReference type="GO" id="GO:0009252">
    <property type="term" value="P:peptidoglycan biosynthetic process"/>
    <property type="evidence" value="ECO:0007669"/>
    <property type="project" value="UniProtKB-KW"/>
</dbReference>
<evidence type="ECO:0000256" key="1">
    <source>
        <dbReference type="ARBA" id="ARBA00004651"/>
    </source>
</evidence>
<feature type="region of interest" description="Disordered" evidence="10">
    <location>
        <begin position="1"/>
        <end position="22"/>
    </location>
</feature>
<keyword evidence="13" id="KW-1185">Reference proteome</keyword>
<dbReference type="GO" id="GO:0015648">
    <property type="term" value="F:lipid-linked peptidoglycan transporter activity"/>
    <property type="evidence" value="ECO:0007669"/>
    <property type="project" value="TreeGrafter"/>
</dbReference>
<keyword evidence="5" id="KW-0573">Peptidoglycan synthesis</keyword>
<feature type="transmembrane region" description="Helical" evidence="11">
    <location>
        <begin position="422"/>
        <end position="444"/>
    </location>
</feature>
<dbReference type="GO" id="GO:0034204">
    <property type="term" value="P:lipid translocation"/>
    <property type="evidence" value="ECO:0007669"/>
    <property type="project" value="TreeGrafter"/>
</dbReference>
<dbReference type="InterPro" id="IPR004268">
    <property type="entry name" value="MurJ"/>
</dbReference>
<accession>A0A561R6N4</accession>
<dbReference type="PANTHER" id="PTHR47019">
    <property type="entry name" value="LIPID II FLIPPASE MURJ"/>
    <property type="match status" value="1"/>
</dbReference>
<feature type="transmembrane region" description="Helical" evidence="11">
    <location>
        <begin position="179"/>
        <end position="197"/>
    </location>
</feature>
<keyword evidence="6 11" id="KW-1133">Transmembrane helix</keyword>
<evidence type="ECO:0000256" key="3">
    <source>
        <dbReference type="ARBA" id="ARBA00022692"/>
    </source>
</evidence>
<evidence type="ECO:0000313" key="13">
    <source>
        <dbReference type="Proteomes" id="UP000320653"/>
    </source>
</evidence>
<feature type="transmembrane region" description="Helical" evidence="11">
    <location>
        <begin position="145"/>
        <end position="167"/>
    </location>
</feature>
<feature type="transmembrane region" description="Helical" evidence="11">
    <location>
        <begin position="484"/>
        <end position="510"/>
    </location>
</feature>
<dbReference type="AlphaFoldDB" id="A0A561R6N4"/>
<evidence type="ECO:0000256" key="11">
    <source>
        <dbReference type="SAM" id="Phobius"/>
    </source>
</evidence>
<dbReference type="GO" id="GO:0008360">
    <property type="term" value="P:regulation of cell shape"/>
    <property type="evidence" value="ECO:0007669"/>
    <property type="project" value="UniProtKB-KW"/>
</dbReference>
<dbReference type="OrthoDB" id="8454578at2"/>
<feature type="transmembrane region" description="Helical" evidence="11">
    <location>
        <begin position="203"/>
        <end position="224"/>
    </location>
</feature>
<keyword evidence="2" id="KW-1003">Cell membrane</keyword>
<reference evidence="12 13" key="1">
    <citation type="submission" date="2019-06" db="EMBL/GenBank/DDBJ databases">
        <title>Sorghum-associated microbial communities from plants grown in Nebraska, USA.</title>
        <authorList>
            <person name="Schachtman D."/>
        </authorList>
    </citation>
    <scope>NUCLEOTIDE SEQUENCE [LARGE SCALE GENOMIC DNA]</scope>
    <source>
        <strain evidence="12 13">1225</strain>
    </source>
</reference>